<dbReference type="Pfam" id="PF17188">
    <property type="entry name" value="MucB_RseB_C"/>
    <property type="match status" value="1"/>
</dbReference>
<gene>
    <name evidence="8" type="ORF">JAY77_01270</name>
</gene>
<dbReference type="GO" id="GO:0030288">
    <property type="term" value="C:outer membrane-bounded periplasmic space"/>
    <property type="evidence" value="ECO:0007669"/>
    <property type="project" value="TreeGrafter"/>
</dbReference>
<evidence type="ECO:0000256" key="2">
    <source>
        <dbReference type="ARBA" id="ARBA00008150"/>
    </source>
</evidence>
<dbReference type="InterPro" id="IPR033436">
    <property type="entry name" value="MucB/RseB_C"/>
</dbReference>
<dbReference type="InterPro" id="IPR033434">
    <property type="entry name" value="MucB/RseB_N"/>
</dbReference>
<feature type="domain" description="MucB/RseB N-terminal" evidence="6">
    <location>
        <begin position="35"/>
        <end position="201"/>
    </location>
</feature>
<evidence type="ECO:0000313" key="9">
    <source>
        <dbReference type="Proteomes" id="UP000886674"/>
    </source>
</evidence>
<evidence type="ECO:0000313" key="8">
    <source>
        <dbReference type="EMBL" id="MCG7976764.1"/>
    </source>
</evidence>
<evidence type="ECO:0000256" key="5">
    <source>
        <dbReference type="SAM" id="SignalP"/>
    </source>
</evidence>
<sequence>MSSVPHISNRLSQACMILCLFLVISQSASATDDPSPKDWLERMMRAVQQLNYQGTFVYLHDNQLETMKIAHAVQGDRVRESLMSLNGTPREVIRDEESVTCVLPDSHEVSIDKRTPSTKFLNILPQDLDQLDNHYSFQNVGKSRIANRQAQVVVIVPNDRLRYGYRFALDIDSGLPLKSDLLNEHGELVEQTMFTDLQIGVAEISELHNRESLFTYRLKSHPDETNKIPLLNPNKWDFIGLPSGFRLRMQHQLIDPEGSDPVDQYVFSDGLSSLSVFVEPETREEAFSGVSKLGAINAWGGQVEGFQVTAVGEVPAVTILGIVQGMQLKQTHD</sequence>
<feature type="domain" description="MucB/RseB C-terminal" evidence="7">
    <location>
        <begin position="233"/>
        <end position="326"/>
    </location>
</feature>
<dbReference type="AlphaFoldDB" id="A0A9E4TQG9"/>
<dbReference type="CDD" id="cd16327">
    <property type="entry name" value="RseB"/>
    <property type="match status" value="1"/>
</dbReference>
<keyword evidence="4" id="KW-0574">Periplasm</keyword>
<dbReference type="InterPro" id="IPR038484">
    <property type="entry name" value="MucB/RseB_C_sf"/>
</dbReference>
<dbReference type="GO" id="GO:0032885">
    <property type="term" value="P:regulation of polysaccharide biosynthetic process"/>
    <property type="evidence" value="ECO:0007669"/>
    <property type="project" value="TreeGrafter"/>
</dbReference>
<evidence type="ECO:0000256" key="3">
    <source>
        <dbReference type="ARBA" id="ARBA00022729"/>
    </source>
</evidence>
<evidence type="ECO:0000259" key="7">
    <source>
        <dbReference type="Pfam" id="PF17188"/>
    </source>
</evidence>
<feature type="chain" id="PRO_5038528402" evidence="5">
    <location>
        <begin position="31"/>
        <end position="333"/>
    </location>
</feature>
<dbReference type="Gene3D" id="2.50.20.10">
    <property type="entry name" value="Lipoprotein localisation LolA/LolB/LppX"/>
    <property type="match status" value="1"/>
</dbReference>
<dbReference type="GO" id="GO:0045152">
    <property type="term" value="F:antisigma factor binding"/>
    <property type="evidence" value="ECO:0007669"/>
    <property type="project" value="TreeGrafter"/>
</dbReference>
<accession>A0A9E4TQG9</accession>
<proteinExistence type="inferred from homology"/>
<evidence type="ECO:0000256" key="4">
    <source>
        <dbReference type="ARBA" id="ARBA00022764"/>
    </source>
</evidence>
<organism evidence="8 9">
    <name type="scientific">Candidatus Thiodiazotropha taylori</name>
    <dbReference type="NCBI Taxonomy" id="2792791"/>
    <lineage>
        <taxon>Bacteria</taxon>
        <taxon>Pseudomonadati</taxon>
        <taxon>Pseudomonadota</taxon>
        <taxon>Gammaproteobacteria</taxon>
        <taxon>Chromatiales</taxon>
        <taxon>Sedimenticolaceae</taxon>
        <taxon>Candidatus Thiodiazotropha</taxon>
    </lineage>
</organism>
<dbReference type="Pfam" id="PF03888">
    <property type="entry name" value="MucB_RseB"/>
    <property type="match status" value="1"/>
</dbReference>
<dbReference type="InterPro" id="IPR005588">
    <property type="entry name" value="MucB_RseB"/>
</dbReference>
<comment type="subcellular location">
    <subcellularLocation>
        <location evidence="1">Periplasm</location>
    </subcellularLocation>
</comment>
<dbReference type="Proteomes" id="UP000886674">
    <property type="component" value="Unassembled WGS sequence"/>
</dbReference>
<name>A0A9E4TQG9_9GAMM</name>
<feature type="signal peptide" evidence="5">
    <location>
        <begin position="1"/>
        <end position="30"/>
    </location>
</feature>
<comment type="caution">
    <text evidence="8">The sequence shown here is derived from an EMBL/GenBank/DDBJ whole genome shotgun (WGS) entry which is preliminary data.</text>
</comment>
<dbReference type="PANTHER" id="PTHR38782:SF1">
    <property type="entry name" value="SIGMA-E FACTOR REGULATORY PROTEIN RSEB"/>
    <property type="match status" value="1"/>
</dbReference>
<comment type="similarity">
    <text evidence="2">Belongs to the RseB family.</text>
</comment>
<dbReference type="EMBL" id="JAEPCR010000002">
    <property type="protein sequence ID" value="MCG7976764.1"/>
    <property type="molecule type" value="Genomic_DNA"/>
</dbReference>
<dbReference type="PIRSF" id="PIRSF005427">
    <property type="entry name" value="RseB"/>
    <property type="match status" value="1"/>
</dbReference>
<keyword evidence="3 5" id="KW-0732">Signal</keyword>
<evidence type="ECO:0000259" key="6">
    <source>
        <dbReference type="Pfam" id="PF03888"/>
    </source>
</evidence>
<reference evidence="8" key="1">
    <citation type="journal article" date="2021" name="Proc. Natl. Acad. Sci. U.S.A.">
        <title>Global biogeography of chemosynthetic symbionts reveals both localized and globally distributed symbiont groups. .</title>
        <authorList>
            <person name="Osvatic J.T."/>
            <person name="Wilkins L.G.E."/>
            <person name="Leibrecht L."/>
            <person name="Leray M."/>
            <person name="Zauner S."/>
            <person name="Polzin J."/>
            <person name="Camacho Y."/>
            <person name="Gros O."/>
            <person name="van Gils J.A."/>
            <person name="Eisen J.A."/>
            <person name="Petersen J.M."/>
            <person name="Yuen B."/>
        </authorList>
    </citation>
    <scope>NUCLEOTIDE SEQUENCE</scope>
    <source>
        <strain evidence="8">MAGclacostrist055</strain>
    </source>
</reference>
<dbReference type="PANTHER" id="PTHR38782">
    <property type="match status" value="1"/>
</dbReference>
<dbReference type="Gene3D" id="3.30.200.100">
    <property type="entry name" value="MucB/RseB, C-terminal domain"/>
    <property type="match status" value="1"/>
</dbReference>
<protein>
    <submittedName>
        <fullName evidence="8">MucB/RseB C-terminal domain-containing protein</fullName>
    </submittedName>
</protein>
<evidence type="ECO:0000256" key="1">
    <source>
        <dbReference type="ARBA" id="ARBA00004418"/>
    </source>
</evidence>